<evidence type="ECO:0000313" key="3">
    <source>
        <dbReference type="Proteomes" id="UP001454489"/>
    </source>
</evidence>
<proteinExistence type="predicted"/>
<evidence type="ECO:0000256" key="1">
    <source>
        <dbReference type="SAM" id="MobiDB-lite"/>
    </source>
</evidence>
<protein>
    <submittedName>
        <fullName evidence="2">Uncharacterized protein</fullName>
    </submittedName>
</protein>
<comment type="caution">
    <text evidence="2">The sequence shown here is derived from an EMBL/GenBank/DDBJ whole genome shotgun (WGS) entry which is preliminary data.</text>
</comment>
<dbReference type="RefSeq" id="WP_177963013.1">
    <property type="nucleotide sequence ID" value="NZ_JBBMEX010000007.1"/>
</dbReference>
<dbReference type="Proteomes" id="UP001454489">
    <property type="component" value="Unassembled WGS sequence"/>
</dbReference>
<sequence length="123" mass="14758">MRDLIDERNRREKLKNSIIKGYNVHYVTQEELARQKEEEERKRQQEAAERLRLEEAAKKVALELERRREMEQRELLEQAKMPPSSRYGTNETDNPVTKEQINAILAEKRQKLDKVIHDSQTEE</sequence>
<reference evidence="2 3" key="1">
    <citation type="submission" date="2024-03" db="EMBL/GenBank/DDBJ databases">
        <title>Human intestinal bacterial collection.</title>
        <authorList>
            <person name="Pauvert C."/>
            <person name="Hitch T.C.A."/>
            <person name="Clavel T."/>
        </authorList>
    </citation>
    <scope>NUCLEOTIDE SEQUENCE [LARGE SCALE GENOMIC DNA]</scope>
    <source>
        <strain evidence="2 3">CLA-AA-H185</strain>
    </source>
</reference>
<dbReference type="EMBL" id="JBBMEX010000007">
    <property type="protein sequence ID" value="MEQ2557888.1"/>
    <property type="molecule type" value="Genomic_DNA"/>
</dbReference>
<accession>A0ABV1HEF3</accession>
<evidence type="ECO:0000313" key="2">
    <source>
        <dbReference type="EMBL" id="MEQ2557888.1"/>
    </source>
</evidence>
<gene>
    <name evidence="2" type="ORF">WMO43_08410</name>
</gene>
<feature type="region of interest" description="Disordered" evidence="1">
    <location>
        <begin position="73"/>
        <end position="96"/>
    </location>
</feature>
<feature type="compositionally biased region" description="Polar residues" evidence="1">
    <location>
        <begin position="86"/>
        <end position="96"/>
    </location>
</feature>
<keyword evidence="3" id="KW-1185">Reference proteome</keyword>
<name>A0ABV1HEF3_9FIRM</name>
<organism evidence="2 3">
    <name type="scientific">Maccoyibacter intestinihominis</name>
    <dbReference type="NCBI Taxonomy" id="3133499"/>
    <lineage>
        <taxon>Bacteria</taxon>
        <taxon>Bacillati</taxon>
        <taxon>Bacillota</taxon>
        <taxon>Clostridia</taxon>
        <taxon>Lachnospirales</taxon>
        <taxon>Lachnospiraceae</taxon>
        <taxon>Maccoyibacter</taxon>
    </lineage>
</organism>